<dbReference type="NCBIfam" id="NF004858">
    <property type="entry name" value="PRK06213.1"/>
    <property type="match status" value="1"/>
</dbReference>
<gene>
    <name evidence="1" type="ORF">METZ01_LOCUS152435</name>
</gene>
<name>A0A382AE71_9ZZZZ</name>
<sequence>MTNELVKLNIDGDVSIITLDDGKANVFSPLMTEAIESLLDQVPQDKGALLITGRSGIFSGGFDLKIMSSGDMEEIKRMVKVGFSLLTRIYSFPRPVVCACTGHAIALGAFLLLCGDYRLGAEGDFMIGANEVRNNMSVPEPILELSRTRINKTHWFRAILNAEMYAPNKAISAGYLDETIDPEKLMDLALKKASDLATLDHPVYQITKELDQAKTLNRIKSSINKM</sequence>
<dbReference type="GO" id="GO:0003824">
    <property type="term" value="F:catalytic activity"/>
    <property type="evidence" value="ECO:0007669"/>
    <property type="project" value="UniProtKB-ARBA"/>
</dbReference>
<dbReference type="InterPro" id="IPR001753">
    <property type="entry name" value="Enoyl-CoA_hydra/iso"/>
</dbReference>
<dbReference type="PANTHER" id="PTHR11941:SF54">
    <property type="entry name" value="ENOYL-COA HYDRATASE, MITOCHONDRIAL"/>
    <property type="match status" value="1"/>
</dbReference>
<dbReference type="PANTHER" id="PTHR11941">
    <property type="entry name" value="ENOYL-COA HYDRATASE-RELATED"/>
    <property type="match status" value="1"/>
</dbReference>
<dbReference type="GO" id="GO:0006635">
    <property type="term" value="P:fatty acid beta-oxidation"/>
    <property type="evidence" value="ECO:0007669"/>
    <property type="project" value="TreeGrafter"/>
</dbReference>
<dbReference type="EMBL" id="UINC01024934">
    <property type="protein sequence ID" value="SVA99581.1"/>
    <property type="molecule type" value="Genomic_DNA"/>
</dbReference>
<reference evidence="1" key="1">
    <citation type="submission" date="2018-05" db="EMBL/GenBank/DDBJ databases">
        <authorList>
            <person name="Lanie J.A."/>
            <person name="Ng W.-L."/>
            <person name="Kazmierczak K.M."/>
            <person name="Andrzejewski T.M."/>
            <person name="Davidsen T.M."/>
            <person name="Wayne K.J."/>
            <person name="Tettelin H."/>
            <person name="Glass J.I."/>
            <person name="Rusch D."/>
            <person name="Podicherti R."/>
            <person name="Tsui H.-C.T."/>
            <person name="Winkler M.E."/>
        </authorList>
    </citation>
    <scope>NUCLEOTIDE SEQUENCE</scope>
</reference>
<dbReference type="SUPFAM" id="SSF52096">
    <property type="entry name" value="ClpP/crotonase"/>
    <property type="match status" value="1"/>
</dbReference>
<protein>
    <recommendedName>
        <fullName evidence="2">Enoyl-CoA hydratase</fullName>
    </recommendedName>
</protein>
<dbReference type="Gene3D" id="3.90.226.10">
    <property type="entry name" value="2-enoyl-CoA Hydratase, Chain A, domain 1"/>
    <property type="match status" value="1"/>
</dbReference>
<evidence type="ECO:0008006" key="2">
    <source>
        <dbReference type="Google" id="ProtNLM"/>
    </source>
</evidence>
<dbReference type="Pfam" id="PF00378">
    <property type="entry name" value="ECH_1"/>
    <property type="match status" value="1"/>
</dbReference>
<accession>A0A382AE71</accession>
<dbReference type="AlphaFoldDB" id="A0A382AE71"/>
<proteinExistence type="predicted"/>
<dbReference type="CDD" id="cd06558">
    <property type="entry name" value="crotonase-like"/>
    <property type="match status" value="1"/>
</dbReference>
<dbReference type="InterPro" id="IPR029045">
    <property type="entry name" value="ClpP/crotonase-like_dom_sf"/>
</dbReference>
<evidence type="ECO:0000313" key="1">
    <source>
        <dbReference type="EMBL" id="SVA99581.1"/>
    </source>
</evidence>
<organism evidence="1">
    <name type="scientific">marine metagenome</name>
    <dbReference type="NCBI Taxonomy" id="408172"/>
    <lineage>
        <taxon>unclassified sequences</taxon>
        <taxon>metagenomes</taxon>
        <taxon>ecological metagenomes</taxon>
    </lineage>
</organism>